<evidence type="ECO:0000256" key="6">
    <source>
        <dbReference type="ARBA" id="ARBA00022777"/>
    </source>
</evidence>
<evidence type="ECO:0000313" key="12">
    <source>
        <dbReference type="EMBL" id="GGA73593.1"/>
    </source>
</evidence>
<evidence type="ECO:0000259" key="11">
    <source>
        <dbReference type="PROSITE" id="PS50112"/>
    </source>
</evidence>
<keyword evidence="5" id="KW-0547">Nucleotide-binding</keyword>
<protein>
    <recommendedName>
        <fullName evidence="2">histidine kinase</fullName>
        <ecNumber evidence="2">2.7.13.3</ecNumber>
    </recommendedName>
</protein>
<feature type="domain" description="Histidine kinase" evidence="10">
    <location>
        <begin position="214"/>
        <end position="414"/>
    </location>
</feature>
<dbReference type="Gene3D" id="3.30.450.20">
    <property type="entry name" value="PAS domain"/>
    <property type="match status" value="1"/>
</dbReference>
<organism evidence="12 13">
    <name type="scientific">Edaphobacter acidisoli</name>
    <dbReference type="NCBI Taxonomy" id="2040573"/>
    <lineage>
        <taxon>Bacteria</taxon>
        <taxon>Pseudomonadati</taxon>
        <taxon>Acidobacteriota</taxon>
        <taxon>Terriglobia</taxon>
        <taxon>Terriglobales</taxon>
        <taxon>Acidobacteriaceae</taxon>
        <taxon>Edaphobacter</taxon>
    </lineage>
</organism>
<feature type="domain" description="PAS" evidence="11">
    <location>
        <begin position="82"/>
        <end position="159"/>
    </location>
</feature>
<dbReference type="EMBL" id="BMJB01000001">
    <property type="protein sequence ID" value="GGA73593.1"/>
    <property type="molecule type" value="Genomic_DNA"/>
</dbReference>
<evidence type="ECO:0000256" key="5">
    <source>
        <dbReference type="ARBA" id="ARBA00022741"/>
    </source>
</evidence>
<dbReference type="InterPro" id="IPR013767">
    <property type="entry name" value="PAS_fold"/>
</dbReference>
<dbReference type="CDD" id="cd00130">
    <property type="entry name" value="PAS"/>
    <property type="match status" value="1"/>
</dbReference>
<dbReference type="SMART" id="SM00091">
    <property type="entry name" value="PAS"/>
    <property type="match status" value="1"/>
</dbReference>
<dbReference type="PROSITE" id="PS50112">
    <property type="entry name" value="PAS"/>
    <property type="match status" value="1"/>
</dbReference>
<dbReference type="PRINTS" id="PR00344">
    <property type="entry name" value="BCTRLSENSOR"/>
</dbReference>
<dbReference type="InterPro" id="IPR035965">
    <property type="entry name" value="PAS-like_dom_sf"/>
</dbReference>
<comment type="caution">
    <text evidence="12">The sequence shown here is derived from an EMBL/GenBank/DDBJ whole genome shotgun (WGS) entry which is preliminary data.</text>
</comment>
<dbReference type="SUPFAM" id="SSF55785">
    <property type="entry name" value="PYP-like sensor domain (PAS domain)"/>
    <property type="match status" value="1"/>
</dbReference>
<keyword evidence="8" id="KW-0902">Two-component regulatory system</keyword>
<sequence>MAMIGSVLSSWQIALAAMFCTLLAENFDDLAWSLRTGTTRDVLYAAAFTGVGLFVREINRNRKMTMEHLDEIEHQSEARKEAEEQLRVLIESSPAAIITADANSAVLMANEAAHRMLGVRQGELQGRAIYRYLPSLRNISSPDTLQQLFRTVMQARAQREDGETFLADICFSTYRTNAGLRLAVMVLDASEEFRTHEVSGLHQLMLGSRIVIGAMSHEIRNVCGAITAVHQNLSREPLLAGNQDFEALGNLISALGSIANFNLRQTADQATEVDLIALLDELRIIISPSLSDENIATQWNVEPFLPLVWADRSSLMQVFLNLITNSIRALSEHSAGTLRINARTEANHIVIEVADNGGGVKHPEHLFHPFQNGVASTGLGLYLSRAFLHSFGGEIRYRSLPSGACFVISLNSAAMPTEVHNA</sequence>
<gene>
    <name evidence="12" type="ORF">GCM10011507_26470</name>
</gene>
<keyword evidence="3" id="KW-0597">Phosphoprotein</keyword>
<keyword evidence="4" id="KW-0808">Transferase</keyword>
<feature type="coiled-coil region" evidence="9">
    <location>
        <begin position="65"/>
        <end position="92"/>
    </location>
</feature>
<keyword evidence="6" id="KW-0418">Kinase</keyword>
<dbReference type="Pfam" id="PF00989">
    <property type="entry name" value="PAS"/>
    <property type="match status" value="1"/>
</dbReference>
<dbReference type="Pfam" id="PF02518">
    <property type="entry name" value="HATPase_c"/>
    <property type="match status" value="1"/>
</dbReference>
<dbReference type="Proteomes" id="UP000648801">
    <property type="component" value="Unassembled WGS sequence"/>
</dbReference>
<dbReference type="InterPro" id="IPR004358">
    <property type="entry name" value="Sig_transdc_His_kin-like_C"/>
</dbReference>
<evidence type="ECO:0000313" key="13">
    <source>
        <dbReference type="Proteomes" id="UP000648801"/>
    </source>
</evidence>
<dbReference type="Gene3D" id="3.30.565.10">
    <property type="entry name" value="Histidine kinase-like ATPase, C-terminal domain"/>
    <property type="match status" value="1"/>
</dbReference>
<evidence type="ECO:0000256" key="7">
    <source>
        <dbReference type="ARBA" id="ARBA00022840"/>
    </source>
</evidence>
<keyword evidence="9" id="KW-0175">Coiled coil</keyword>
<reference evidence="12" key="1">
    <citation type="journal article" date="2014" name="Int. J. Syst. Evol. Microbiol.">
        <title>Complete genome sequence of Corynebacterium casei LMG S-19264T (=DSM 44701T), isolated from a smear-ripened cheese.</title>
        <authorList>
            <consortium name="US DOE Joint Genome Institute (JGI-PGF)"/>
            <person name="Walter F."/>
            <person name="Albersmeier A."/>
            <person name="Kalinowski J."/>
            <person name="Ruckert C."/>
        </authorList>
    </citation>
    <scope>NUCLEOTIDE SEQUENCE</scope>
    <source>
        <strain evidence="12">CGMCC 1.15447</strain>
    </source>
</reference>
<dbReference type="NCBIfam" id="TIGR00229">
    <property type="entry name" value="sensory_box"/>
    <property type="match status" value="1"/>
</dbReference>
<dbReference type="SUPFAM" id="SSF55874">
    <property type="entry name" value="ATPase domain of HSP90 chaperone/DNA topoisomerase II/histidine kinase"/>
    <property type="match status" value="1"/>
</dbReference>
<evidence type="ECO:0000256" key="3">
    <source>
        <dbReference type="ARBA" id="ARBA00022553"/>
    </source>
</evidence>
<dbReference type="GO" id="GO:0004673">
    <property type="term" value="F:protein histidine kinase activity"/>
    <property type="evidence" value="ECO:0007669"/>
    <property type="project" value="UniProtKB-EC"/>
</dbReference>
<dbReference type="InterPro" id="IPR003594">
    <property type="entry name" value="HATPase_dom"/>
</dbReference>
<dbReference type="EC" id="2.7.13.3" evidence="2"/>
<evidence type="ECO:0000259" key="10">
    <source>
        <dbReference type="PROSITE" id="PS50109"/>
    </source>
</evidence>
<keyword evidence="13" id="KW-1185">Reference proteome</keyword>
<dbReference type="GO" id="GO:0000160">
    <property type="term" value="P:phosphorelay signal transduction system"/>
    <property type="evidence" value="ECO:0007669"/>
    <property type="project" value="UniProtKB-KW"/>
</dbReference>
<dbReference type="InterPro" id="IPR000014">
    <property type="entry name" value="PAS"/>
</dbReference>
<evidence type="ECO:0000256" key="9">
    <source>
        <dbReference type="SAM" id="Coils"/>
    </source>
</evidence>
<dbReference type="InterPro" id="IPR036890">
    <property type="entry name" value="HATPase_C_sf"/>
</dbReference>
<accession>A0A916RWE9</accession>
<evidence type="ECO:0000256" key="1">
    <source>
        <dbReference type="ARBA" id="ARBA00000085"/>
    </source>
</evidence>
<proteinExistence type="predicted"/>
<dbReference type="PANTHER" id="PTHR43065:SF10">
    <property type="entry name" value="PEROXIDE STRESS-ACTIVATED HISTIDINE KINASE MAK3"/>
    <property type="match status" value="1"/>
</dbReference>
<reference evidence="12" key="2">
    <citation type="submission" date="2020-09" db="EMBL/GenBank/DDBJ databases">
        <authorList>
            <person name="Sun Q."/>
            <person name="Zhou Y."/>
        </authorList>
    </citation>
    <scope>NUCLEOTIDE SEQUENCE</scope>
    <source>
        <strain evidence="12">CGMCC 1.15447</strain>
    </source>
</reference>
<dbReference type="SMART" id="SM00387">
    <property type="entry name" value="HATPase_c"/>
    <property type="match status" value="1"/>
</dbReference>
<evidence type="ECO:0000256" key="2">
    <source>
        <dbReference type="ARBA" id="ARBA00012438"/>
    </source>
</evidence>
<keyword evidence="7" id="KW-0067">ATP-binding</keyword>
<evidence type="ECO:0000256" key="8">
    <source>
        <dbReference type="ARBA" id="ARBA00023012"/>
    </source>
</evidence>
<dbReference type="GO" id="GO:0006355">
    <property type="term" value="P:regulation of DNA-templated transcription"/>
    <property type="evidence" value="ECO:0007669"/>
    <property type="project" value="InterPro"/>
</dbReference>
<name>A0A916RWE9_9BACT</name>
<dbReference type="PANTHER" id="PTHR43065">
    <property type="entry name" value="SENSOR HISTIDINE KINASE"/>
    <property type="match status" value="1"/>
</dbReference>
<evidence type="ECO:0000256" key="4">
    <source>
        <dbReference type="ARBA" id="ARBA00022679"/>
    </source>
</evidence>
<comment type="catalytic activity">
    <reaction evidence="1">
        <text>ATP + protein L-histidine = ADP + protein N-phospho-L-histidine.</text>
        <dbReference type="EC" id="2.7.13.3"/>
    </reaction>
</comment>
<dbReference type="PROSITE" id="PS50109">
    <property type="entry name" value="HIS_KIN"/>
    <property type="match status" value="1"/>
</dbReference>
<dbReference type="InterPro" id="IPR005467">
    <property type="entry name" value="His_kinase_dom"/>
</dbReference>
<dbReference type="GO" id="GO:0005524">
    <property type="term" value="F:ATP binding"/>
    <property type="evidence" value="ECO:0007669"/>
    <property type="project" value="UniProtKB-KW"/>
</dbReference>
<dbReference type="AlphaFoldDB" id="A0A916RWE9"/>